<dbReference type="PRINTS" id="PR00551">
    <property type="entry name" value="2SGLOBULIN"/>
</dbReference>
<protein>
    <submittedName>
        <fullName evidence="2">Narbonin</fullName>
    </submittedName>
</protein>
<reference evidence="2 3" key="1">
    <citation type="journal article" date="2014" name="Am. J. Bot.">
        <title>Genome assembly and annotation for red clover (Trifolium pratense; Fabaceae).</title>
        <authorList>
            <person name="Istvanek J."/>
            <person name="Jaros M."/>
            <person name="Krenek A."/>
            <person name="Repkova J."/>
        </authorList>
    </citation>
    <scope>NUCLEOTIDE SEQUENCE [LARGE SCALE GENOMIC DNA]</scope>
    <source>
        <strain evidence="3">cv. Tatra</strain>
        <tissue evidence="2">Young leaves</tissue>
    </source>
</reference>
<feature type="non-terminal residue" evidence="2">
    <location>
        <position position="269"/>
    </location>
</feature>
<evidence type="ECO:0000313" key="2">
    <source>
        <dbReference type="EMBL" id="PNX77796.1"/>
    </source>
</evidence>
<reference evidence="2 3" key="2">
    <citation type="journal article" date="2017" name="Front. Plant Sci.">
        <title>Gene Classification and Mining of Molecular Markers Useful in Red Clover (Trifolium pratense) Breeding.</title>
        <authorList>
            <person name="Istvanek J."/>
            <person name="Dluhosova J."/>
            <person name="Dluhos P."/>
            <person name="Patkova L."/>
            <person name="Nedelnik J."/>
            <person name="Repkova J."/>
        </authorList>
    </citation>
    <scope>NUCLEOTIDE SEQUENCE [LARGE SCALE GENOMIC DNA]</scope>
    <source>
        <strain evidence="3">cv. Tatra</strain>
        <tissue evidence="2">Young leaves</tissue>
    </source>
</reference>
<dbReference type="STRING" id="57577.A0A2K3LGZ1"/>
<evidence type="ECO:0000259" key="1">
    <source>
        <dbReference type="PROSITE" id="PS51910"/>
    </source>
</evidence>
<organism evidence="2 3">
    <name type="scientific">Trifolium pratense</name>
    <name type="common">Red clover</name>
    <dbReference type="NCBI Taxonomy" id="57577"/>
    <lineage>
        <taxon>Eukaryota</taxon>
        <taxon>Viridiplantae</taxon>
        <taxon>Streptophyta</taxon>
        <taxon>Embryophyta</taxon>
        <taxon>Tracheophyta</taxon>
        <taxon>Spermatophyta</taxon>
        <taxon>Magnoliopsida</taxon>
        <taxon>eudicotyledons</taxon>
        <taxon>Gunneridae</taxon>
        <taxon>Pentapetalae</taxon>
        <taxon>rosids</taxon>
        <taxon>fabids</taxon>
        <taxon>Fabales</taxon>
        <taxon>Fabaceae</taxon>
        <taxon>Papilionoideae</taxon>
        <taxon>50 kb inversion clade</taxon>
        <taxon>NPAAA clade</taxon>
        <taxon>Hologalegina</taxon>
        <taxon>IRL clade</taxon>
        <taxon>Trifolieae</taxon>
        <taxon>Trifolium</taxon>
    </lineage>
</organism>
<gene>
    <name evidence="2" type="primary">narbonin</name>
    <name evidence="2" type="ORF">L195_g033767</name>
</gene>
<dbReference type="Pfam" id="PF00704">
    <property type="entry name" value="Glyco_hydro_18"/>
    <property type="match status" value="1"/>
</dbReference>
<proteinExistence type="predicted"/>
<dbReference type="AlphaFoldDB" id="A0A2K3LGZ1"/>
<feature type="domain" description="GH18" evidence="1">
    <location>
        <begin position="2"/>
        <end position="269"/>
    </location>
</feature>
<sequence>MSIFREYIGVKPSSKVLRNFPTEIINSNINEFHFILGFASEEYDNNNKGTGVFKESWNVDYFGPDDVITMKKNHANVKVVISIGGRDSKTPFNPLKDDEEWSKKAVESLKVIIRKYKIDGIDINYQYIHHSGSDPEYRRFANYLGRVITELKNDTTLRINVVSIAPSPNNDTHYCNLYRENEDKINWVDYQFYNNPYVISTYDEFLNLYNKAARAYCPEKVLPGLGTNLTDDKMPWENFIVGCILLKKTSKLPGIFVWNANDSAIPRPG</sequence>
<dbReference type="PROSITE" id="PS51910">
    <property type="entry name" value="GH18_2"/>
    <property type="match status" value="1"/>
</dbReference>
<dbReference type="PANTHER" id="PTHR46476:SF13">
    <property type="entry name" value="2, PUTATIVE, EXPRESSED-RELATED"/>
    <property type="match status" value="1"/>
</dbReference>
<dbReference type="PANTHER" id="PTHR46476">
    <property type="entry name" value="CHITINASE 2-LIKE"/>
    <property type="match status" value="1"/>
</dbReference>
<dbReference type="InterPro" id="IPR017853">
    <property type="entry name" value="GH"/>
</dbReference>
<name>A0A2K3LGZ1_TRIPR</name>
<dbReference type="EMBL" id="ASHM01032953">
    <property type="protein sequence ID" value="PNX77796.1"/>
    <property type="molecule type" value="Genomic_DNA"/>
</dbReference>
<dbReference type="Proteomes" id="UP000236291">
    <property type="component" value="Unassembled WGS sequence"/>
</dbReference>
<dbReference type="InterPro" id="IPR001223">
    <property type="entry name" value="Glyco_hydro18_cat"/>
</dbReference>
<dbReference type="SUPFAM" id="SSF51445">
    <property type="entry name" value="(Trans)glycosidases"/>
    <property type="match status" value="1"/>
</dbReference>
<evidence type="ECO:0000313" key="3">
    <source>
        <dbReference type="Proteomes" id="UP000236291"/>
    </source>
</evidence>
<accession>A0A2K3LGZ1</accession>
<dbReference type="Gene3D" id="3.20.20.80">
    <property type="entry name" value="Glycosidases"/>
    <property type="match status" value="1"/>
</dbReference>
<dbReference type="InterPro" id="IPR000677">
    <property type="entry name" value="Chitinase-like"/>
</dbReference>
<comment type="caution">
    <text evidence="2">The sequence shown here is derived from an EMBL/GenBank/DDBJ whole genome shotgun (WGS) entry which is preliminary data.</text>
</comment>
<dbReference type="GO" id="GO:0005975">
    <property type="term" value="P:carbohydrate metabolic process"/>
    <property type="evidence" value="ECO:0007669"/>
    <property type="project" value="InterPro"/>
</dbReference>